<keyword evidence="2" id="KW-1185">Reference proteome</keyword>
<name>A0A411BCF7_9CAUD</name>
<gene>
    <name evidence="1" type="ORF">SeSz1_123</name>
</gene>
<dbReference type="SUPFAM" id="SSF46785">
    <property type="entry name" value="Winged helix' DNA-binding domain"/>
    <property type="match status" value="1"/>
</dbReference>
<dbReference type="InterPro" id="IPR036388">
    <property type="entry name" value="WH-like_DNA-bd_sf"/>
</dbReference>
<evidence type="ECO:0000313" key="1">
    <source>
        <dbReference type="EMBL" id="QAX99304.1"/>
    </source>
</evidence>
<dbReference type="EMBL" id="MH791405">
    <property type="protein sequence ID" value="QAX99304.1"/>
    <property type="molecule type" value="Genomic_DNA"/>
</dbReference>
<reference evidence="1 2" key="1">
    <citation type="submission" date="2018-08" db="EMBL/GenBank/DDBJ databases">
        <title>SeSz_1, Complete genome sequences of 3 novel enterobacteria, Pakpunavirus like phages.</title>
        <authorList>
            <person name="Yuan S."/>
            <person name="Ma Y."/>
            <person name="Liu Q."/>
        </authorList>
    </citation>
    <scope>NUCLEOTIDE SEQUENCE [LARGE SCALE GENOMIC DNA]</scope>
</reference>
<dbReference type="Gene3D" id="1.10.10.10">
    <property type="entry name" value="Winged helix-like DNA-binding domain superfamily/Winged helix DNA-binding domain"/>
    <property type="match status" value="1"/>
</dbReference>
<protein>
    <submittedName>
        <fullName evidence="1">Uncharacterized protein</fullName>
    </submittedName>
</protein>
<sequence>MSSITFNRVKEFIRSNPNCSYAQIAEGANIPMSMVSGCLRVLIRQGEIVKHSHYNAQGKQLSNSYEVVG</sequence>
<proteinExistence type="predicted"/>
<dbReference type="Proteomes" id="UP000290716">
    <property type="component" value="Segment"/>
</dbReference>
<organism evidence="1 2">
    <name type="scientific">Salmonella phage SeSz-1</name>
    <dbReference type="NCBI Taxonomy" id="2419752"/>
    <lineage>
        <taxon>Viruses</taxon>
        <taxon>Duplodnaviria</taxon>
        <taxon>Heunggongvirae</taxon>
        <taxon>Uroviricota</taxon>
        <taxon>Caudoviricetes</taxon>
        <taxon>Pantevenvirales</taxon>
        <taxon>Ackermannviridae</taxon>
        <taxon>Cvivirinae</taxon>
        <taxon>Kuttervirus</taxon>
        <taxon>Kuttervirus SeSz1</taxon>
    </lineage>
</organism>
<accession>A0A411BCF7</accession>
<evidence type="ECO:0000313" key="2">
    <source>
        <dbReference type="Proteomes" id="UP000290716"/>
    </source>
</evidence>
<dbReference type="InterPro" id="IPR036390">
    <property type="entry name" value="WH_DNA-bd_sf"/>
</dbReference>